<name>A0A151M2R4_ALLMI</name>
<proteinExistence type="predicted"/>
<keyword evidence="2" id="KW-1185">Reference proteome</keyword>
<dbReference type="EMBL" id="AKHW03006780">
    <property type="protein sequence ID" value="KYO18799.1"/>
    <property type="molecule type" value="Genomic_DNA"/>
</dbReference>
<evidence type="ECO:0008006" key="3">
    <source>
        <dbReference type="Google" id="ProtNLM"/>
    </source>
</evidence>
<comment type="caution">
    <text evidence="1">The sequence shown here is derived from an EMBL/GenBank/DDBJ whole genome shotgun (WGS) entry which is preliminary data.</text>
</comment>
<evidence type="ECO:0000313" key="2">
    <source>
        <dbReference type="Proteomes" id="UP000050525"/>
    </source>
</evidence>
<organism evidence="1 2">
    <name type="scientific">Alligator mississippiensis</name>
    <name type="common">American alligator</name>
    <dbReference type="NCBI Taxonomy" id="8496"/>
    <lineage>
        <taxon>Eukaryota</taxon>
        <taxon>Metazoa</taxon>
        <taxon>Chordata</taxon>
        <taxon>Craniata</taxon>
        <taxon>Vertebrata</taxon>
        <taxon>Euteleostomi</taxon>
        <taxon>Archelosauria</taxon>
        <taxon>Archosauria</taxon>
        <taxon>Crocodylia</taxon>
        <taxon>Alligatoridae</taxon>
        <taxon>Alligatorinae</taxon>
        <taxon>Alligator</taxon>
    </lineage>
</organism>
<reference evidence="1 2" key="1">
    <citation type="journal article" date="2012" name="Genome Biol.">
        <title>Sequencing three crocodilian genomes to illuminate the evolution of archosaurs and amniotes.</title>
        <authorList>
            <person name="St John J.A."/>
            <person name="Braun E.L."/>
            <person name="Isberg S.R."/>
            <person name="Miles L.G."/>
            <person name="Chong A.Y."/>
            <person name="Gongora J."/>
            <person name="Dalzell P."/>
            <person name="Moran C."/>
            <person name="Bed'hom B."/>
            <person name="Abzhanov A."/>
            <person name="Burgess S.C."/>
            <person name="Cooksey A.M."/>
            <person name="Castoe T.A."/>
            <person name="Crawford N.G."/>
            <person name="Densmore L.D."/>
            <person name="Drew J.C."/>
            <person name="Edwards S.V."/>
            <person name="Faircloth B.C."/>
            <person name="Fujita M.K."/>
            <person name="Greenwold M.J."/>
            <person name="Hoffmann F.G."/>
            <person name="Howard J.M."/>
            <person name="Iguchi T."/>
            <person name="Janes D.E."/>
            <person name="Khan S.Y."/>
            <person name="Kohno S."/>
            <person name="de Koning A.J."/>
            <person name="Lance S.L."/>
            <person name="McCarthy F.M."/>
            <person name="McCormack J.E."/>
            <person name="Merchant M.E."/>
            <person name="Peterson D.G."/>
            <person name="Pollock D.D."/>
            <person name="Pourmand N."/>
            <person name="Raney B.J."/>
            <person name="Roessler K.A."/>
            <person name="Sanford J.R."/>
            <person name="Sawyer R.H."/>
            <person name="Schmidt C.J."/>
            <person name="Triplett E.W."/>
            <person name="Tuberville T.D."/>
            <person name="Venegas-Anaya M."/>
            <person name="Howard J.T."/>
            <person name="Jarvis E.D."/>
            <person name="Guillette L.J.Jr."/>
            <person name="Glenn T.C."/>
            <person name="Green R.E."/>
            <person name="Ray D.A."/>
        </authorList>
    </citation>
    <scope>NUCLEOTIDE SEQUENCE [LARGE SCALE GENOMIC DNA]</scope>
    <source>
        <strain evidence="1">KSC_2009_1</strain>
    </source>
</reference>
<evidence type="ECO:0000313" key="1">
    <source>
        <dbReference type="EMBL" id="KYO18799.1"/>
    </source>
</evidence>
<protein>
    <recommendedName>
        <fullName evidence="3">DDE Tnp4 domain-containing protein</fullName>
    </recommendedName>
</protein>
<dbReference type="Proteomes" id="UP000050525">
    <property type="component" value="Unassembled WGS sequence"/>
</dbReference>
<accession>A0A151M2R4</accession>
<sequence length="123" mass="13761">MIMKLATPSSLCYITNQFGIRKSMARDAVWEVCLVIQIVLTNCFICVVSPQEVVTSFYHTGFLNCMGAMDSTHIPILPSQRHLGIHQLQGLLLHNPPEHHGPPGPFTHIFTSWVGSTHNVHIF</sequence>
<dbReference type="AlphaFoldDB" id="A0A151M2R4"/>
<gene>
    <name evidence="1" type="ORF">Y1Q_0009222</name>
</gene>